<evidence type="ECO:0008006" key="3">
    <source>
        <dbReference type="Google" id="ProtNLM"/>
    </source>
</evidence>
<evidence type="ECO:0000313" key="2">
    <source>
        <dbReference type="Proteomes" id="UP000738431"/>
    </source>
</evidence>
<dbReference type="RefSeq" id="WP_221031877.1">
    <property type="nucleotide sequence ID" value="NZ_CP139781.1"/>
</dbReference>
<reference evidence="1 2" key="1">
    <citation type="submission" date="2023-12" db="EMBL/GenBank/DDBJ databases">
        <title>Description of an unclassified Opitutus bacterium of Verrucomicrobiota.</title>
        <authorList>
            <person name="Zhang D.-F."/>
        </authorList>
    </citation>
    <scope>NUCLEOTIDE SEQUENCE [LARGE SCALE GENOMIC DNA]</scope>
    <source>
        <strain evidence="1 2">WL0086</strain>
    </source>
</reference>
<name>A0ABZ1CDR7_9BACT</name>
<keyword evidence="2" id="KW-1185">Reference proteome</keyword>
<protein>
    <recommendedName>
        <fullName evidence="3">GAF domain-containing protein</fullName>
    </recommendedName>
</protein>
<gene>
    <name evidence="1" type="ORF">K1X11_005140</name>
</gene>
<organism evidence="1 2">
    <name type="scientific">Actomonas aquatica</name>
    <dbReference type="NCBI Taxonomy" id="2866162"/>
    <lineage>
        <taxon>Bacteria</taxon>
        <taxon>Pseudomonadati</taxon>
        <taxon>Verrucomicrobiota</taxon>
        <taxon>Opitutia</taxon>
        <taxon>Opitutales</taxon>
        <taxon>Opitutaceae</taxon>
        <taxon>Actomonas</taxon>
    </lineage>
</organism>
<dbReference type="SUPFAM" id="SSF55781">
    <property type="entry name" value="GAF domain-like"/>
    <property type="match status" value="1"/>
</dbReference>
<dbReference type="Proteomes" id="UP000738431">
    <property type="component" value="Chromosome"/>
</dbReference>
<dbReference type="EMBL" id="CP139781">
    <property type="protein sequence ID" value="WRQ88779.1"/>
    <property type="molecule type" value="Genomic_DNA"/>
</dbReference>
<proteinExistence type="predicted"/>
<sequence>MPASFLLITDDKSLLESWSKQIPRGRPLLNLEQVKSFGSVPAGVSIVIVLDALKADVVPGGLGRCPLVLVGKKHTPAFEALKAGGQARCSLNYEESRTQLVAYIGLLEEVAERGAALEILADKSRRPSLSRPPMLPASAGSQLPVEIWDFLEGAVENISSRERLLAEFRRASRHLLRASHTVFFLREDMEFRADRGASQCSVHDPMISYLSTHPVVLDGEEWPSPSDPLAEMAVRNQMAIWGARLLVPMHDNGHLVGIISCGVRDDGQPYDENDKSRAISVARLLRQLVGQNQHYSRLERLYRDSLVGDRYLPSRIVLGRDEAPSRQVPLVVRTLIDRVRYEGENQFLRPSAGQPFRASAGVVPETGGVWATWEEASGEVYDLTQTKREERLALLRDLSLTLNHEIGNALVSLTSLQHLDSGKPIPPRMAQTILQDLERLRRLNEDLAAMGNLEECDEELTDIGQMLTELAKDLDVKLELPRTVVELKVVSPMLSFALESLVRTVQENRPTDVVAPLVLQLRSTGEGEQTTALISIQGSNLELEGIIPVSNATDTPNQGRLTVFIAKEILRLHGGSIHAGPGMAGNEILMSVKCW</sequence>
<evidence type="ECO:0000313" key="1">
    <source>
        <dbReference type="EMBL" id="WRQ88779.1"/>
    </source>
</evidence>
<accession>A0ABZ1CDR7</accession>